<dbReference type="AlphaFoldDB" id="A0A543IWT1"/>
<protein>
    <submittedName>
        <fullName evidence="2">Uncharacterized protein</fullName>
    </submittedName>
</protein>
<evidence type="ECO:0000256" key="1">
    <source>
        <dbReference type="SAM" id="Phobius"/>
    </source>
</evidence>
<reference evidence="2 3" key="1">
    <citation type="submission" date="2019-06" db="EMBL/GenBank/DDBJ databases">
        <title>Sequencing the genomes of 1000 actinobacteria strains.</title>
        <authorList>
            <person name="Klenk H.-P."/>
        </authorList>
    </citation>
    <scope>NUCLEOTIDE SEQUENCE [LARGE SCALE GENOMIC DNA]</scope>
    <source>
        <strain evidence="2 3">DSM 43186</strain>
    </source>
</reference>
<gene>
    <name evidence="2" type="ORF">FHX40_1727</name>
</gene>
<keyword evidence="3" id="KW-1185">Reference proteome</keyword>
<keyword evidence="1" id="KW-0472">Membrane</keyword>
<comment type="caution">
    <text evidence="2">The sequence shown here is derived from an EMBL/GenBank/DDBJ whole genome shotgun (WGS) entry which is preliminary data.</text>
</comment>
<evidence type="ECO:0000313" key="2">
    <source>
        <dbReference type="EMBL" id="TQM75034.1"/>
    </source>
</evidence>
<dbReference type="EMBL" id="VFPQ01000001">
    <property type="protein sequence ID" value="TQM75034.1"/>
    <property type="molecule type" value="Genomic_DNA"/>
</dbReference>
<accession>A0A543IWT1</accession>
<proteinExistence type="predicted"/>
<dbReference type="Proteomes" id="UP000319213">
    <property type="component" value="Unassembled WGS sequence"/>
</dbReference>
<feature type="transmembrane region" description="Helical" evidence="1">
    <location>
        <begin position="59"/>
        <end position="80"/>
    </location>
</feature>
<name>A0A543IWT1_9ACTN</name>
<evidence type="ECO:0000313" key="3">
    <source>
        <dbReference type="Proteomes" id="UP000319213"/>
    </source>
</evidence>
<keyword evidence="1" id="KW-0812">Transmembrane</keyword>
<sequence length="142" mass="16568">MASAEVWGASQERDENRGSRPLPLRLVAALTIWVQICLSGVPVFLVLYEPLKGSPLIRYLPYAVTFTPMLVLAVVARWVGYRSRDALLWLLPGYDVAWAFKISWRLANLPYRDWPEWDATEPPEMRWSRVVSRPPWRWWGRS</sequence>
<organism evidence="2 3">
    <name type="scientific">Thermopolyspora flexuosa</name>
    <dbReference type="NCBI Taxonomy" id="103836"/>
    <lineage>
        <taxon>Bacteria</taxon>
        <taxon>Bacillati</taxon>
        <taxon>Actinomycetota</taxon>
        <taxon>Actinomycetes</taxon>
        <taxon>Streptosporangiales</taxon>
        <taxon>Streptosporangiaceae</taxon>
        <taxon>Thermopolyspora</taxon>
    </lineage>
</organism>
<keyword evidence="1" id="KW-1133">Transmembrane helix</keyword>
<feature type="transmembrane region" description="Helical" evidence="1">
    <location>
        <begin position="26"/>
        <end position="47"/>
    </location>
</feature>